<dbReference type="Proteomes" id="UP000005206">
    <property type="component" value="Chromosome 5"/>
</dbReference>
<organism evidence="1 2">
    <name type="scientific">Fusarium vanettenii (strain ATCC MYA-4622 / CBS 123669 / FGSC 9596 / NRRL 45880 / 77-13-4)</name>
    <name type="common">Fusarium solani subsp. pisi</name>
    <dbReference type="NCBI Taxonomy" id="660122"/>
    <lineage>
        <taxon>Eukaryota</taxon>
        <taxon>Fungi</taxon>
        <taxon>Dikarya</taxon>
        <taxon>Ascomycota</taxon>
        <taxon>Pezizomycotina</taxon>
        <taxon>Sordariomycetes</taxon>
        <taxon>Hypocreomycetidae</taxon>
        <taxon>Hypocreales</taxon>
        <taxon>Nectriaceae</taxon>
        <taxon>Fusarium</taxon>
        <taxon>Fusarium solani species complex</taxon>
        <taxon>Fusarium vanettenii</taxon>
    </lineage>
</organism>
<dbReference type="RefSeq" id="XP_003048069.1">
    <property type="nucleotide sequence ID" value="XM_003048023.1"/>
</dbReference>
<gene>
    <name evidence="1" type="ORF">NECHADRAFT_79843</name>
</gene>
<dbReference type="InParanoid" id="C7Z0C5"/>
<protein>
    <submittedName>
        <fullName evidence="1">Uncharacterized protein</fullName>
    </submittedName>
</protein>
<reference evidence="1 2" key="1">
    <citation type="journal article" date="2009" name="PLoS Genet.">
        <title>The genome of Nectria haematococca: contribution of supernumerary chromosomes to gene expansion.</title>
        <authorList>
            <person name="Coleman J.J."/>
            <person name="Rounsley S.D."/>
            <person name="Rodriguez-Carres M."/>
            <person name="Kuo A."/>
            <person name="Wasmann C.C."/>
            <person name="Grimwood J."/>
            <person name="Schmutz J."/>
            <person name="Taga M."/>
            <person name="White G.J."/>
            <person name="Zhou S."/>
            <person name="Schwartz D.C."/>
            <person name="Freitag M."/>
            <person name="Ma L.J."/>
            <person name="Danchin E.G."/>
            <person name="Henrissat B."/>
            <person name="Coutinho P.M."/>
            <person name="Nelson D.R."/>
            <person name="Straney D."/>
            <person name="Napoli C.A."/>
            <person name="Barker B.M."/>
            <person name="Gribskov M."/>
            <person name="Rep M."/>
            <person name="Kroken S."/>
            <person name="Molnar I."/>
            <person name="Rensing C."/>
            <person name="Kennell J.C."/>
            <person name="Zamora J."/>
            <person name="Farman M.L."/>
            <person name="Selker E.U."/>
            <person name="Salamov A."/>
            <person name="Shapiro H."/>
            <person name="Pangilinan J."/>
            <person name="Lindquist E."/>
            <person name="Lamers C."/>
            <person name="Grigoriev I.V."/>
            <person name="Geiser D.M."/>
            <person name="Covert S.F."/>
            <person name="Temporini E."/>
            <person name="Vanetten H.D."/>
        </authorList>
    </citation>
    <scope>NUCLEOTIDE SEQUENCE [LARGE SCALE GENOMIC DNA]</scope>
    <source>
        <strain evidence="2">ATCC MYA-4622 / CBS 123669 / FGSC 9596 / NRRL 45880 / 77-13-4</strain>
    </source>
</reference>
<evidence type="ECO:0000313" key="2">
    <source>
        <dbReference type="Proteomes" id="UP000005206"/>
    </source>
</evidence>
<dbReference type="HOGENOM" id="CLU_1982154_0_0_1"/>
<evidence type="ECO:0000313" key="1">
    <source>
        <dbReference type="EMBL" id="EEU42356.1"/>
    </source>
</evidence>
<dbReference type="VEuPathDB" id="FungiDB:NECHADRAFT_79843"/>
<dbReference type="OrthoDB" id="539213at2759"/>
<dbReference type="KEGG" id="nhe:NECHADRAFT_79843"/>
<accession>C7Z0C5</accession>
<proteinExistence type="predicted"/>
<dbReference type="EMBL" id="GG698905">
    <property type="protein sequence ID" value="EEU42356.1"/>
    <property type="molecule type" value="Genomic_DNA"/>
</dbReference>
<dbReference type="AlphaFoldDB" id="C7Z0C5"/>
<keyword evidence="2" id="KW-1185">Reference proteome</keyword>
<sequence>MPLYHALPMARGHCNRDALAALVDAGRNIQARVINNYMAWLKGSACLYIFVYFARSCGRRQASITRGRGEGDDSIRPLLDNSSDIEKCAEIRRFSVDTITGGEVIDNMVTWLVQGCLVIGDWWEWE</sequence>
<name>C7Z0C5_FUSV7</name>
<dbReference type="GeneID" id="9667241"/>